<dbReference type="Gene3D" id="3.40.50.300">
    <property type="entry name" value="P-loop containing nucleotide triphosphate hydrolases"/>
    <property type="match status" value="1"/>
</dbReference>
<accession>A0ABU0I6G6</accession>
<dbReference type="InterPro" id="IPR000644">
    <property type="entry name" value="CBS_dom"/>
</dbReference>
<dbReference type="NCBIfam" id="TIGR01186">
    <property type="entry name" value="proV"/>
    <property type="match status" value="1"/>
</dbReference>
<dbReference type="PROSITE" id="PS51371">
    <property type="entry name" value="CBS"/>
    <property type="match status" value="1"/>
</dbReference>
<comment type="caution">
    <text evidence="10">The sequence shown here is derived from an EMBL/GenBank/DDBJ whole genome shotgun (WGS) entry which is preliminary data.</text>
</comment>
<evidence type="ECO:0000256" key="2">
    <source>
        <dbReference type="ARBA" id="ARBA00022448"/>
    </source>
</evidence>
<dbReference type="PANTHER" id="PTHR43869">
    <property type="entry name" value="GLYCINE BETAINE/PROLINE BETAINE TRANSPORT SYSTEM ATP-BINDING PROTEIN PROV"/>
    <property type="match status" value="1"/>
</dbReference>
<dbReference type="EC" id="7.6.2.9" evidence="7"/>
<dbReference type="RefSeq" id="WP_307156031.1">
    <property type="nucleotide sequence ID" value="NZ_JAUSWH010000001.1"/>
</dbReference>
<keyword evidence="3 7" id="KW-0547">Nucleotide-binding</keyword>
<comment type="similarity">
    <text evidence="1 7">Belongs to the ABC transporter superfamily.</text>
</comment>
<dbReference type="GO" id="GO:0005524">
    <property type="term" value="F:ATP binding"/>
    <property type="evidence" value="ECO:0007669"/>
    <property type="project" value="UniProtKB-KW"/>
</dbReference>
<evidence type="ECO:0000256" key="5">
    <source>
        <dbReference type="ARBA" id="ARBA00022970"/>
    </source>
</evidence>
<dbReference type="PROSITE" id="PS00211">
    <property type="entry name" value="ABC_TRANSPORTER_1"/>
    <property type="match status" value="1"/>
</dbReference>
<dbReference type="InterPro" id="IPR017871">
    <property type="entry name" value="ABC_transporter-like_CS"/>
</dbReference>
<keyword evidence="7" id="KW-0472">Membrane</keyword>
<dbReference type="Proteomes" id="UP001235269">
    <property type="component" value="Unassembled WGS sequence"/>
</dbReference>
<evidence type="ECO:0000256" key="1">
    <source>
        <dbReference type="ARBA" id="ARBA00005417"/>
    </source>
</evidence>
<dbReference type="InterPro" id="IPR046342">
    <property type="entry name" value="CBS_dom_sf"/>
</dbReference>
<organism evidence="10 11">
    <name type="scientific">Rhizobium paknamense</name>
    <dbReference type="NCBI Taxonomy" id="1206817"/>
    <lineage>
        <taxon>Bacteria</taxon>
        <taxon>Pseudomonadati</taxon>
        <taxon>Pseudomonadota</taxon>
        <taxon>Alphaproteobacteria</taxon>
        <taxon>Hyphomicrobiales</taxon>
        <taxon>Rhizobiaceae</taxon>
        <taxon>Rhizobium/Agrobacterium group</taxon>
        <taxon>Rhizobium</taxon>
    </lineage>
</organism>
<feature type="domain" description="ABC transporter" evidence="8">
    <location>
        <begin position="36"/>
        <end position="272"/>
    </location>
</feature>
<dbReference type="InterPro" id="IPR051921">
    <property type="entry name" value="ABC_osmolyte_uptake_ATP-bind"/>
</dbReference>
<reference evidence="10 11" key="1">
    <citation type="submission" date="2023-07" db="EMBL/GenBank/DDBJ databases">
        <title>Genomic Encyclopedia of Type Strains, Phase IV (KMG-IV): sequencing the most valuable type-strain genomes for metagenomic binning, comparative biology and taxonomic classification.</title>
        <authorList>
            <person name="Goeker M."/>
        </authorList>
    </citation>
    <scope>NUCLEOTIDE SEQUENCE [LARGE SCALE GENOMIC DNA]</scope>
    <source>
        <strain evidence="10 11">DSM 100301</strain>
    </source>
</reference>
<dbReference type="SMART" id="SM00382">
    <property type="entry name" value="AAA"/>
    <property type="match status" value="1"/>
</dbReference>
<evidence type="ECO:0000256" key="7">
    <source>
        <dbReference type="RuleBase" id="RU369116"/>
    </source>
</evidence>
<dbReference type="SUPFAM" id="SSF54631">
    <property type="entry name" value="CBS-domain pair"/>
    <property type="match status" value="1"/>
</dbReference>
<keyword evidence="4 7" id="KW-0067">ATP-binding</keyword>
<keyword evidence="11" id="KW-1185">Reference proteome</keyword>
<evidence type="ECO:0000313" key="10">
    <source>
        <dbReference type="EMBL" id="MDQ0453798.1"/>
    </source>
</evidence>
<keyword evidence="5" id="KW-0029">Amino-acid transport</keyword>
<keyword evidence="7" id="KW-1003">Cell membrane</keyword>
<dbReference type="PROSITE" id="PS50893">
    <property type="entry name" value="ABC_TRANSPORTER_2"/>
    <property type="match status" value="1"/>
</dbReference>
<dbReference type="InterPro" id="IPR003593">
    <property type="entry name" value="AAA+_ATPase"/>
</dbReference>
<comment type="catalytic activity">
    <reaction evidence="7">
        <text>a quaternary ammonium(out) + ATP + H2O = a quaternary ammonium(in) + ADP + phosphate + H(+)</text>
        <dbReference type="Rhea" id="RHEA:11036"/>
        <dbReference type="ChEBI" id="CHEBI:15377"/>
        <dbReference type="ChEBI" id="CHEBI:15378"/>
        <dbReference type="ChEBI" id="CHEBI:30616"/>
        <dbReference type="ChEBI" id="CHEBI:35267"/>
        <dbReference type="ChEBI" id="CHEBI:43474"/>
        <dbReference type="ChEBI" id="CHEBI:456216"/>
    </reaction>
</comment>
<dbReference type="InterPro" id="IPR003439">
    <property type="entry name" value="ABC_transporter-like_ATP-bd"/>
</dbReference>
<name>A0ABU0I6G6_9HYPH</name>
<comment type="subunit">
    <text evidence="7">The complex is probably composed of two ATP-binding proteins, two transmembrane proteins and a solute-binding protein.</text>
</comment>
<evidence type="ECO:0000313" key="11">
    <source>
        <dbReference type="Proteomes" id="UP001235269"/>
    </source>
</evidence>
<comment type="subcellular location">
    <subcellularLocation>
        <location evidence="7">Cell inner membrane</location>
        <topology evidence="7">Peripheral membrane protein</topology>
    </subcellularLocation>
</comment>
<dbReference type="InterPro" id="IPR027417">
    <property type="entry name" value="P-loop_NTPase"/>
</dbReference>
<dbReference type="SUPFAM" id="SSF52540">
    <property type="entry name" value="P-loop containing nucleoside triphosphate hydrolases"/>
    <property type="match status" value="1"/>
</dbReference>
<keyword evidence="6" id="KW-0129">CBS domain</keyword>
<feature type="domain" description="CBS" evidence="9">
    <location>
        <begin position="286"/>
        <end position="348"/>
    </location>
</feature>
<evidence type="ECO:0000256" key="3">
    <source>
        <dbReference type="ARBA" id="ARBA00022741"/>
    </source>
</evidence>
<evidence type="ECO:0000256" key="6">
    <source>
        <dbReference type="PROSITE-ProRule" id="PRU00703"/>
    </source>
</evidence>
<evidence type="ECO:0000259" key="9">
    <source>
        <dbReference type="PROSITE" id="PS51371"/>
    </source>
</evidence>
<dbReference type="EMBL" id="JAUSWH010000001">
    <property type="protein sequence ID" value="MDQ0453798.1"/>
    <property type="molecule type" value="Genomic_DNA"/>
</dbReference>
<evidence type="ECO:0000259" key="8">
    <source>
        <dbReference type="PROSITE" id="PS50893"/>
    </source>
</evidence>
<dbReference type="Pfam" id="PF00005">
    <property type="entry name" value="ABC_tran"/>
    <property type="match status" value="1"/>
</dbReference>
<sequence length="355" mass="39143">MNKTENRSSQGIEIRNLYKIFGPQADRHLEAAKNGIGKTELNRDTGHVIGLRDINISMPGGEITVVMGLSGSGKSTLIRHINRLIEPTAGEVLYDGDDVCRMTPSALRDFRRRKTAMVFQKFGLLPHRTVMENAVYGLDIQRVPRSESVKTGRYWLERVGLNGYEDHYPNQLSGGMQQRVGLARALANDADILLMDEAYSALDPLIRVDMQTMLLDLQDELKKTVVFITHDLDEALRLGDKIVILRDGEVVQQGSGQDIVLNPANDYISAFVREVNRGRVIRISTIMSQPRTLSSHLKLRGATTLETAARAMVESEVSAAHVTDKTGKIIGTIDLSGIVGAMVNRTAPPMALAAE</sequence>
<keyword evidence="2 7" id="KW-0813">Transport</keyword>
<gene>
    <name evidence="10" type="ORF">QO005_000113</name>
</gene>
<protein>
    <recommendedName>
        <fullName evidence="7">Quaternary amine transport ATP-binding protein</fullName>
        <ecNumber evidence="7">7.6.2.9</ecNumber>
    </recommendedName>
</protein>
<keyword evidence="7" id="KW-0997">Cell inner membrane</keyword>
<proteinExistence type="inferred from homology"/>
<dbReference type="InterPro" id="IPR005892">
    <property type="entry name" value="Gly-betaine_transp_ATP-bd"/>
</dbReference>
<evidence type="ECO:0000256" key="4">
    <source>
        <dbReference type="ARBA" id="ARBA00022840"/>
    </source>
</evidence>
<dbReference type="PANTHER" id="PTHR43869:SF1">
    <property type="entry name" value="GLYCINE BETAINE_PROLINE BETAINE TRANSPORT SYSTEM ATP-BINDING PROTEIN PROV"/>
    <property type="match status" value="1"/>
</dbReference>